<sequence length="124" mass="12918">MSDHEHPFLSMVGGSSPEAAEGRATLSMDVDERHLNAAGTVHGGLLATLVDTTMGAAIFSAVEDELPATSQLTVTYLRPGTPGPLTVTASVSKRGDRLAICEAEVEQEGKSLVHALATFALKET</sequence>
<keyword evidence="6" id="KW-1185">Reference proteome</keyword>
<dbReference type="EMBL" id="SZPY01000002">
    <property type="protein sequence ID" value="TKI62697.1"/>
    <property type="molecule type" value="Genomic_DNA"/>
</dbReference>
<dbReference type="PANTHER" id="PTHR21660">
    <property type="entry name" value="THIOESTERASE SUPERFAMILY MEMBER-RELATED"/>
    <property type="match status" value="1"/>
</dbReference>
<feature type="domain" description="Thioesterase" evidence="4">
    <location>
        <begin position="39"/>
        <end position="111"/>
    </location>
</feature>
<name>A0A4U2YN47_9ACTN</name>
<dbReference type="NCBIfam" id="TIGR00369">
    <property type="entry name" value="unchar_dom_1"/>
    <property type="match status" value="1"/>
</dbReference>
<evidence type="ECO:0000259" key="4">
    <source>
        <dbReference type="Pfam" id="PF03061"/>
    </source>
</evidence>
<organism evidence="5 6">
    <name type="scientific">Nocardioides jishulii</name>
    <dbReference type="NCBI Taxonomy" id="2575440"/>
    <lineage>
        <taxon>Bacteria</taxon>
        <taxon>Bacillati</taxon>
        <taxon>Actinomycetota</taxon>
        <taxon>Actinomycetes</taxon>
        <taxon>Propionibacteriales</taxon>
        <taxon>Nocardioidaceae</taxon>
        <taxon>Nocardioides</taxon>
    </lineage>
</organism>
<evidence type="ECO:0000256" key="1">
    <source>
        <dbReference type="ARBA" id="ARBA00008324"/>
    </source>
</evidence>
<dbReference type="Pfam" id="PF03061">
    <property type="entry name" value="4HBT"/>
    <property type="match status" value="1"/>
</dbReference>
<dbReference type="SUPFAM" id="SSF54637">
    <property type="entry name" value="Thioesterase/thiol ester dehydrase-isomerase"/>
    <property type="match status" value="1"/>
</dbReference>
<reference evidence="5 6" key="1">
    <citation type="submission" date="2019-04" db="EMBL/GenBank/DDBJ databases">
        <authorList>
            <person name="Dong K."/>
        </authorList>
    </citation>
    <scope>NUCLEOTIDE SEQUENCE [LARGE SCALE GENOMIC DNA]</scope>
    <source>
        <strain evidence="6">dk3543</strain>
    </source>
</reference>
<comment type="similarity">
    <text evidence="1">Belongs to the thioesterase PaaI family.</text>
</comment>
<dbReference type="GO" id="GO:0047617">
    <property type="term" value="F:fatty acyl-CoA hydrolase activity"/>
    <property type="evidence" value="ECO:0007669"/>
    <property type="project" value="InterPro"/>
</dbReference>
<dbReference type="InterPro" id="IPR039298">
    <property type="entry name" value="ACOT13"/>
</dbReference>
<evidence type="ECO:0000313" key="5">
    <source>
        <dbReference type="EMBL" id="TKI62697.1"/>
    </source>
</evidence>
<dbReference type="CDD" id="cd03443">
    <property type="entry name" value="PaaI_thioesterase"/>
    <property type="match status" value="1"/>
</dbReference>
<dbReference type="PANTHER" id="PTHR21660:SF1">
    <property type="entry name" value="ACYL-COENZYME A THIOESTERASE 13"/>
    <property type="match status" value="1"/>
</dbReference>
<dbReference type="Gene3D" id="3.10.129.10">
    <property type="entry name" value="Hotdog Thioesterase"/>
    <property type="match status" value="1"/>
</dbReference>
<dbReference type="InterPro" id="IPR003736">
    <property type="entry name" value="PAAI_dom"/>
</dbReference>
<keyword evidence="2" id="KW-0378">Hydrolase</keyword>
<dbReference type="AlphaFoldDB" id="A0A4U2YN47"/>
<evidence type="ECO:0000256" key="2">
    <source>
        <dbReference type="ARBA" id="ARBA00022801"/>
    </source>
</evidence>
<accession>A0A4U2YN47</accession>
<proteinExistence type="inferred from homology"/>
<gene>
    <name evidence="5" type="ORF">FC770_10105</name>
</gene>
<comment type="caution">
    <text evidence="5">The sequence shown here is derived from an EMBL/GenBank/DDBJ whole genome shotgun (WGS) entry which is preliminary data.</text>
</comment>
<evidence type="ECO:0000313" key="6">
    <source>
        <dbReference type="Proteomes" id="UP000307808"/>
    </source>
</evidence>
<protein>
    <submittedName>
        <fullName evidence="5">PaaI family thioesterase</fullName>
    </submittedName>
</protein>
<dbReference type="InterPro" id="IPR029069">
    <property type="entry name" value="HotDog_dom_sf"/>
</dbReference>
<dbReference type="RefSeq" id="WP_137065965.1">
    <property type="nucleotide sequence ID" value="NZ_CP040748.1"/>
</dbReference>
<dbReference type="InterPro" id="IPR006683">
    <property type="entry name" value="Thioestr_dom"/>
</dbReference>
<dbReference type="Proteomes" id="UP000307808">
    <property type="component" value="Unassembled WGS sequence"/>
</dbReference>
<feature type="region of interest" description="Disordered" evidence="3">
    <location>
        <begin position="1"/>
        <end position="27"/>
    </location>
</feature>
<evidence type="ECO:0000256" key="3">
    <source>
        <dbReference type="SAM" id="MobiDB-lite"/>
    </source>
</evidence>
<dbReference type="OrthoDB" id="9813282at2"/>